<evidence type="ECO:0000256" key="2">
    <source>
        <dbReference type="SAM" id="MobiDB-lite"/>
    </source>
</evidence>
<dbReference type="Gramene" id="mRNA:HanXRQr2_Chr14g0622021">
    <property type="protein sequence ID" value="mRNA:HanXRQr2_Chr14g0622021"/>
    <property type="gene ID" value="HanXRQr2_Chr14g0622021"/>
</dbReference>
<feature type="compositionally biased region" description="Acidic residues" evidence="2">
    <location>
        <begin position="238"/>
        <end position="260"/>
    </location>
</feature>
<feature type="region of interest" description="Disordered" evidence="2">
    <location>
        <begin position="237"/>
        <end position="260"/>
    </location>
</feature>
<evidence type="ECO:0000256" key="1">
    <source>
        <dbReference type="SAM" id="Coils"/>
    </source>
</evidence>
<gene>
    <name evidence="4" type="ORF">HanXRQr2_Chr14g0622021</name>
</gene>
<keyword evidence="3" id="KW-0472">Membrane</keyword>
<dbReference type="Proteomes" id="UP000215914">
    <property type="component" value="Unassembled WGS sequence"/>
</dbReference>
<evidence type="ECO:0000313" key="4">
    <source>
        <dbReference type="EMBL" id="KAF5767240.1"/>
    </source>
</evidence>
<accession>A0A9K3E589</accession>
<sequence length="260" mass="28662">MYAARSKITDLEAQIATLKGKDEEVQADKERTEAKLNAHKDKELAAKDVIDLDAEKVKADTAKEAKKKAEEARDISTSALNVAQNNYAEAQTIVDTLVSESEWMRNRGIAKVSSPLPWVLFIVVFCSYEFPLFAYIANSILNATEMDEAAATLIDASRAVGHHGGYLQCAQHVEEAFGQQFDTHHCSVTDQADSMLSQAEEVHDHLSLPVMELVTEAMKHDDWCARLKSIIDPPETVELMDEEEAADGDGDDDGDGDGYE</sequence>
<feature type="transmembrane region" description="Helical" evidence="3">
    <location>
        <begin position="115"/>
        <end position="137"/>
    </location>
</feature>
<reference evidence="4" key="2">
    <citation type="submission" date="2020-06" db="EMBL/GenBank/DDBJ databases">
        <title>Helianthus annuus Genome sequencing and assembly Release 2.</title>
        <authorList>
            <person name="Gouzy J."/>
            <person name="Langlade N."/>
            <person name="Munos S."/>
        </authorList>
    </citation>
    <scope>NUCLEOTIDE SEQUENCE</scope>
    <source>
        <tissue evidence="4">Leaves</tissue>
    </source>
</reference>
<keyword evidence="5" id="KW-1185">Reference proteome</keyword>
<proteinExistence type="predicted"/>
<organism evidence="4 5">
    <name type="scientific">Helianthus annuus</name>
    <name type="common">Common sunflower</name>
    <dbReference type="NCBI Taxonomy" id="4232"/>
    <lineage>
        <taxon>Eukaryota</taxon>
        <taxon>Viridiplantae</taxon>
        <taxon>Streptophyta</taxon>
        <taxon>Embryophyta</taxon>
        <taxon>Tracheophyta</taxon>
        <taxon>Spermatophyta</taxon>
        <taxon>Magnoliopsida</taxon>
        <taxon>eudicotyledons</taxon>
        <taxon>Gunneridae</taxon>
        <taxon>Pentapetalae</taxon>
        <taxon>asterids</taxon>
        <taxon>campanulids</taxon>
        <taxon>Asterales</taxon>
        <taxon>Asteraceae</taxon>
        <taxon>Asteroideae</taxon>
        <taxon>Heliantheae alliance</taxon>
        <taxon>Heliantheae</taxon>
        <taxon>Helianthus</taxon>
    </lineage>
</organism>
<dbReference type="PANTHER" id="PTHR31099:SF18">
    <property type="entry name" value="AMINOTRANSFERASE-LIKE PLANT MOBILE DOMAIN-CONTAINING PROTEIN"/>
    <property type="match status" value="1"/>
</dbReference>
<dbReference type="EMBL" id="MNCJ02000329">
    <property type="protein sequence ID" value="KAF5767240.1"/>
    <property type="molecule type" value="Genomic_DNA"/>
</dbReference>
<feature type="coiled-coil region" evidence="1">
    <location>
        <begin position="8"/>
        <end position="72"/>
    </location>
</feature>
<evidence type="ECO:0000313" key="5">
    <source>
        <dbReference type="Proteomes" id="UP000215914"/>
    </source>
</evidence>
<reference evidence="4" key="1">
    <citation type="journal article" date="2017" name="Nature">
        <title>The sunflower genome provides insights into oil metabolism, flowering and Asterid evolution.</title>
        <authorList>
            <person name="Badouin H."/>
            <person name="Gouzy J."/>
            <person name="Grassa C.J."/>
            <person name="Murat F."/>
            <person name="Staton S.E."/>
            <person name="Cottret L."/>
            <person name="Lelandais-Briere C."/>
            <person name="Owens G.L."/>
            <person name="Carrere S."/>
            <person name="Mayjonade B."/>
            <person name="Legrand L."/>
            <person name="Gill N."/>
            <person name="Kane N.C."/>
            <person name="Bowers J.E."/>
            <person name="Hubner S."/>
            <person name="Bellec A."/>
            <person name="Berard A."/>
            <person name="Berges H."/>
            <person name="Blanchet N."/>
            <person name="Boniface M.C."/>
            <person name="Brunel D."/>
            <person name="Catrice O."/>
            <person name="Chaidir N."/>
            <person name="Claudel C."/>
            <person name="Donnadieu C."/>
            <person name="Faraut T."/>
            <person name="Fievet G."/>
            <person name="Helmstetter N."/>
            <person name="King M."/>
            <person name="Knapp S.J."/>
            <person name="Lai Z."/>
            <person name="Le Paslier M.C."/>
            <person name="Lippi Y."/>
            <person name="Lorenzon L."/>
            <person name="Mandel J.R."/>
            <person name="Marage G."/>
            <person name="Marchand G."/>
            <person name="Marquand E."/>
            <person name="Bret-Mestries E."/>
            <person name="Morien E."/>
            <person name="Nambeesan S."/>
            <person name="Nguyen T."/>
            <person name="Pegot-Espagnet P."/>
            <person name="Pouilly N."/>
            <person name="Raftis F."/>
            <person name="Sallet E."/>
            <person name="Schiex T."/>
            <person name="Thomas J."/>
            <person name="Vandecasteele C."/>
            <person name="Vares D."/>
            <person name="Vear F."/>
            <person name="Vautrin S."/>
            <person name="Crespi M."/>
            <person name="Mangin B."/>
            <person name="Burke J.M."/>
            <person name="Salse J."/>
            <person name="Munos S."/>
            <person name="Vincourt P."/>
            <person name="Rieseberg L.H."/>
            <person name="Langlade N.B."/>
        </authorList>
    </citation>
    <scope>NUCLEOTIDE SEQUENCE</scope>
    <source>
        <tissue evidence="4">Leaves</tissue>
    </source>
</reference>
<dbReference type="AlphaFoldDB" id="A0A9K3E589"/>
<protein>
    <submittedName>
        <fullName evidence="4">Uncharacterized protein</fullName>
    </submittedName>
</protein>
<keyword evidence="3" id="KW-1133">Transmembrane helix</keyword>
<keyword evidence="1" id="KW-0175">Coiled coil</keyword>
<name>A0A9K3E589_HELAN</name>
<evidence type="ECO:0000256" key="3">
    <source>
        <dbReference type="SAM" id="Phobius"/>
    </source>
</evidence>
<dbReference type="PANTHER" id="PTHR31099">
    <property type="entry name" value="OS06G0165300 PROTEIN"/>
    <property type="match status" value="1"/>
</dbReference>
<comment type="caution">
    <text evidence="4">The sequence shown here is derived from an EMBL/GenBank/DDBJ whole genome shotgun (WGS) entry which is preliminary data.</text>
</comment>
<keyword evidence="3" id="KW-0812">Transmembrane</keyword>